<gene>
    <name evidence="2" type="ORF">EDS130_LOCUS1481</name>
    <name evidence="3" type="ORF">XAT740_LOCUS18765</name>
</gene>
<evidence type="ECO:0000313" key="4">
    <source>
        <dbReference type="Proteomes" id="UP000663828"/>
    </source>
</evidence>
<evidence type="ECO:0000256" key="1">
    <source>
        <dbReference type="SAM" id="MobiDB-lite"/>
    </source>
</evidence>
<comment type="caution">
    <text evidence="3">The sequence shown here is derived from an EMBL/GenBank/DDBJ whole genome shotgun (WGS) entry which is preliminary data.</text>
</comment>
<organism evidence="3 4">
    <name type="scientific">Adineta ricciae</name>
    <name type="common">Rotifer</name>
    <dbReference type="NCBI Taxonomy" id="249248"/>
    <lineage>
        <taxon>Eukaryota</taxon>
        <taxon>Metazoa</taxon>
        <taxon>Spiralia</taxon>
        <taxon>Gnathifera</taxon>
        <taxon>Rotifera</taxon>
        <taxon>Eurotatoria</taxon>
        <taxon>Bdelloidea</taxon>
        <taxon>Adinetida</taxon>
        <taxon>Adinetidae</taxon>
        <taxon>Adineta</taxon>
    </lineage>
</organism>
<dbReference type="Proteomes" id="UP000663828">
    <property type="component" value="Unassembled WGS sequence"/>
</dbReference>
<evidence type="ECO:0000313" key="2">
    <source>
        <dbReference type="EMBL" id="CAF0736713.1"/>
    </source>
</evidence>
<keyword evidence="4" id="KW-1185">Reference proteome</keyword>
<feature type="region of interest" description="Disordered" evidence="1">
    <location>
        <begin position="267"/>
        <end position="296"/>
    </location>
</feature>
<proteinExistence type="predicted"/>
<dbReference type="Proteomes" id="UP000663852">
    <property type="component" value="Unassembled WGS sequence"/>
</dbReference>
<evidence type="ECO:0000313" key="3">
    <source>
        <dbReference type="EMBL" id="CAF1109025.1"/>
    </source>
</evidence>
<name>A0A814PPV0_ADIRI</name>
<feature type="compositionally biased region" description="Basic residues" evidence="1">
    <location>
        <begin position="285"/>
        <end position="296"/>
    </location>
</feature>
<protein>
    <submittedName>
        <fullName evidence="3">Uncharacterized protein</fullName>
    </submittedName>
</protein>
<dbReference type="EMBL" id="CAJNOJ010000003">
    <property type="protein sequence ID" value="CAF0736713.1"/>
    <property type="molecule type" value="Genomic_DNA"/>
</dbReference>
<feature type="compositionally biased region" description="Basic and acidic residues" evidence="1">
    <location>
        <begin position="273"/>
        <end position="284"/>
    </location>
</feature>
<sequence length="296" mass="34613">MCSYQTIKSDSIHNLRRQISHLDLILNRNHRTQRELVSFISNLRRQNSNEPQQAAFVTVDSLKAQHMIKELDLQLTTKNQIDPCIYDNLLDRIQRLEQYLTKPCQQCQLSNLSMLNSNNSASDHPESSSQPIIMQGHIQNQPVTLFNRPAVELVNRLQHIHDRRNSLEKSYQNVVSSLLDRNEYLSEMNVLLNKYNEQMHTIENLKCLEDILQHQNWEDMYKSIIQIKTQALFMSKLIEPKDFNRNDNFQQVSKMLNEASGVLSIGDVSSKSNTKEMTQKERPLKVKQRKKKKSPN</sequence>
<dbReference type="EMBL" id="CAJNOR010001261">
    <property type="protein sequence ID" value="CAF1109025.1"/>
    <property type="molecule type" value="Genomic_DNA"/>
</dbReference>
<dbReference type="AlphaFoldDB" id="A0A814PPV0"/>
<reference evidence="3" key="1">
    <citation type="submission" date="2021-02" db="EMBL/GenBank/DDBJ databases">
        <authorList>
            <person name="Nowell W R."/>
        </authorList>
    </citation>
    <scope>NUCLEOTIDE SEQUENCE</scope>
</reference>
<accession>A0A814PPV0</accession>
<dbReference type="OrthoDB" id="10059850at2759"/>